<sequence>MPGKPATFVDLPGIWAVKRLKKITSGIIAPFPIGTAPRAGEILLACLHGVKAMSTHPLPGLLCNPVDEAPGPDLHNPLVSRVQALLENKFDLIKQFLRANSNAFFPGRSGLTKVARCFKEDRRKSPAREPRQEAGLCAAGPTSAHRQQSLHDCTTLPECKLADTGTPTQHETDWIPLIKAAVPPGAPSAPARTLGCNASKCDARDETPPGAGDFDLAGNCVLCVGGRAGLYSEYRRLIEASGGSLLIYRGDHQSDEDPLPLLLAHADMVVCPVDCVNHHTYFTVKRYCKRSGKACVLLDRSGLPTFRKGVESLAARVVRSAAGGNSAQSMSSNLA</sequence>
<keyword evidence="4" id="KW-1185">Reference proteome</keyword>
<dbReference type="eggNOG" id="COG3206">
    <property type="taxonomic scope" value="Bacteria"/>
</dbReference>
<accession>A0A1W6SKN3</accession>
<proteinExistence type="inferred from homology"/>
<dbReference type="Proteomes" id="UP000012179">
    <property type="component" value="Chromosome"/>
</dbReference>
<dbReference type="KEGG" id="nlc:EBAPG3_000350"/>
<reference evidence="3 4" key="1">
    <citation type="journal article" date="2015" name="Int. J. Syst. Evol. Microbiol.">
        <title>Nitrosospira lacus sp. nov., a psychrotolerant, ammonia-oxidizing bacterium from sandy lake sediment.</title>
        <authorList>
            <person name="Urakawa H."/>
            <person name="Garcia J.C."/>
            <person name="Nielsen J.L."/>
            <person name="Le V.Q."/>
            <person name="Kozlowski J.A."/>
            <person name="Stein L.Y."/>
            <person name="Lim C.K."/>
            <person name="Pommerening-Roser A."/>
            <person name="Martens-Habbena W."/>
            <person name="Stahl D.A."/>
            <person name="Klotz M.G."/>
        </authorList>
    </citation>
    <scope>NUCLEOTIDE SEQUENCE [LARGE SCALE GENOMIC DNA]</scope>
    <source>
        <strain evidence="3 4">APG3</strain>
    </source>
</reference>
<evidence type="ECO:0000313" key="3">
    <source>
        <dbReference type="EMBL" id="ARO86352.1"/>
    </source>
</evidence>
<organism evidence="3 4">
    <name type="scientific">Nitrosospira lacus</name>
    <dbReference type="NCBI Taxonomy" id="1288494"/>
    <lineage>
        <taxon>Bacteria</taxon>
        <taxon>Pseudomonadati</taxon>
        <taxon>Pseudomonadota</taxon>
        <taxon>Betaproteobacteria</taxon>
        <taxon>Nitrosomonadales</taxon>
        <taxon>Nitrosomonadaceae</taxon>
        <taxon>Nitrosospira</taxon>
    </lineage>
</organism>
<gene>
    <name evidence="3" type="ORF">EBAPG3_000350</name>
</gene>
<dbReference type="InterPro" id="IPR016772">
    <property type="entry name" value="UCP020408"/>
</dbReference>
<feature type="compositionally biased region" description="Basic and acidic residues" evidence="2">
    <location>
        <begin position="121"/>
        <end position="132"/>
    </location>
</feature>
<comment type="similarity">
    <text evidence="1">Belongs to the UPF0751 family.</text>
</comment>
<dbReference type="OrthoDB" id="5296275at2"/>
<dbReference type="EMBL" id="CP021106">
    <property type="protein sequence ID" value="ARO86352.1"/>
    <property type="molecule type" value="Genomic_DNA"/>
</dbReference>
<evidence type="ECO:0000256" key="1">
    <source>
        <dbReference type="ARBA" id="ARBA00007189"/>
    </source>
</evidence>
<protein>
    <submittedName>
        <fullName evidence="3">DUF2325 domain-containing protein</fullName>
    </submittedName>
</protein>
<name>A0A1W6SKN3_9PROT</name>
<dbReference type="AlphaFoldDB" id="A0A1W6SKN3"/>
<dbReference type="Pfam" id="PF10087">
    <property type="entry name" value="DUF2325"/>
    <property type="match status" value="1"/>
</dbReference>
<evidence type="ECO:0000256" key="2">
    <source>
        <dbReference type="SAM" id="MobiDB-lite"/>
    </source>
</evidence>
<evidence type="ECO:0000313" key="4">
    <source>
        <dbReference type="Proteomes" id="UP000012179"/>
    </source>
</evidence>
<feature type="region of interest" description="Disordered" evidence="2">
    <location>
        <begin position="121"/>
        <end position="143"/>
    </location>
</feature>